<feature type="domain" description="AMP-dependent synthetase/ligase" evidence="3">
    <location>
        <begin position="8"/>
        <end position="368"/>
    </location>
</feature>
<dbReference type="Gene3D" id="3.30.300.30">
    <property type="match status" value="1"/>
</dbReference>
<dbReference type="AlphaFoldDB" id="A0A926I5S9"/>
<organism evidence="4 5">
    <name type="scientific">Lentihominibacter hominis</name>
    <dbReference type="NCBI Taxonomy" id="2763645"/>
    <lineage>
        <taxon>Bacteria</taxon>
        <taxon>Bacillati</taxon>
        <taxon>Bacillota</taxon>
        <taxon>Clostridia</taxon>
        <taxon>Peptostreptococcales</taxon>
        <taxon>Anaerovoracaceae</taxon>
        <taxon>Lentihominibacter</taxon>
    </lineage>
</organism>
<dbReference type="InterPro" id="IPR045851">
    <property type="entry name" value="AMP-bd_C_sf"/>
</dbReference>
<comment type="caution">
    <text evidence="4">The sequence shown here is derived from an EMBL/GenBank/DDBJ whole genome shotgun (WGS) entry which is preliminary data.</text>
</comment>
<sequence>MKNILEYLEKTAEKNPHKIGFTDEKREVSFLQLMNNSKKIAGSLKSLSKNSPVAIMIERSVECIESMFAAVYAGCFYTVIDIHSPLSRINEIFQALKPGAVITDNDSLSIAGQLKYLSEEDSENIQLILYEEAVKDHIDNKFLSRARLYMIDSDPLYVLFTSGSSGTPKGTVLSHRSVINYIEWVSEEFSFSQTTIFGSQTPLYFSMSVTDLFSTLKCGGTYTLIPKMMFSFPVKLIEYMNSRQINTIYWVPSALAIASNWNLFQYEKLMYIEKVLFAGEVMPVKHLNYWIRFLPKCVYANLFGPTETTDICTFYVIDREFKDDEQLPIGKPCNNCDVFLLTEDGRMAAPGEEGEIAVRGSFLASGYYNDPEKTEAAFPQNPLNKSYPERIYKTGDLARLNEKGEYIYISRKDFQIKRMGYRIELGEIEAAAISLKGIKSAAAVCDSESGRILLICEGKVKEPEQISETLKKKIPSYMLPDEIIKIKVMPYNANGKIDRAKLKKYITTDRKMR</sequence>
<dbReference type="RefSeq" id="WP_187525681.1">
    <property type="nucleotide sequence ID" value="NZ_JACRTA010000004.1"/>
</dbReference>
<evidence type="ECO:0000313" key="5">
    <source>
        <dbReference type="Proteomes" id="UP000610862"/>
    </source>
</evidence>
<accession>A0A926I5S9</accession>
<dbReference type="PROSITE" id="PS00455">
    <property type="entry name" value="AMP_BINDING"/>
    <property type="match status" value="1"/>
</dbReference>
<dbReference type="PANTHER" id="PTHR44845:SF6">
    <property type="entry name" value="BETA-ALANINE-ACTIVATING ENZYME"/>
    <property type="match status" value="1"/>
</dbReference>
<keyword evidence="1" id="KW-0596">Phosphopantetheine</keyword>
<dbReference type="SUPFAM" id="SSF56801">
    <property type="entry name" value="Acetyl-CoA synthetase-like"/>
    <property type="match status" value="1"/>
</dbReference>
<reference evidence="4" key="1">
    <citation type="submission" date="2020-08" db="EMBL/GenBank/DDBJ databases">
        <title>Genome public.</title>
        <authorList>
            <person name="Liu C."/>
            <person name="Sun Q."/>
        </authorList>
    </citation>
    <scope>NUCLEOTIDE SEQUENCE</scope>
    <source>
        <strain evidence="4">NSJ-24</strain>
    </source>
</reference>
<evidence type="ECO:0000256" key="1">
    <source>
        <dbReference type="ARBA" id="ARBA00022450"/>
    </source>
</evidence>
<dbReference type="CDD" id="cd05930">
    <property type="entry name" value="A_NRPS"/>
    <property type="match status" value="1"/>
</dbReference>
<gene>
    <name evidence="4" type="ORF">H8692_10585</name>
</gene>
<dbReference type="Gene3D" id="3.40.50.12780">
    <property type="entry name" value="N-terminal domain of ligase-like"/>
    <property type="match status" value="1"/>
</dbReference>
<dbReference type="InterPro" id="IPR020845">
    <property type="entry name" value="AMP-binding_CS"/>
</dbReference>
<keyword evidence="5" id="KW-1185">Reference proteome</keyword>
<dbReference type="Proteomes" id="UP000610862">
    <property type="component" value="Unassembled WGS sequence"/>
</dbReference>
<name>A0A926I5S9_9FIRM</name>
<evidence type="ECO:0000256" key="2">
    <source>
        <dbReference type="ARBA" id="ARBA00022553"/>
    </source>
</evidence>
<dbReference type="PANTHER" id="PTHR44845">
    <property type="entry name" value="CARRIER DOMAIN-CONTAINING PROTEIN"/>
    <property type="match status" value="1"/>
</dbReference>
<evidence type="ECO:0000259" key="3">
    <source>
        <dbReference type="Pfam" id="PF00501"/>
    </source>
</evidence>
<protein>
    <submittedName>
        <fullName evidence="4">Amino acid adenylation domain-containing protein</fullName>
    </submittedName>
</protein>
<evidence type="ECO:0000313" key="4">
    <source>
        <dbReference type="EMBL" id="MBC8569204.1"/>
    </source>
</evidence>
<dbReference type="EMBL" id="JACRTA010000004">
    <property type="protein sequence ID" value="MBC8569204.1"/>
    <property type="molecule type" value="Genomic_DNA"/>
</dbReference>
<keyword evidence="2" id="KW-0597">Phosphoprotein</keyword>
<dbReference type="Pfam" id="PF00501">
    <property type="entry name" value="AMP-binding"/>
    <property type="match status" value="1"/>
</dbReference>
<dbReference type="InterPro" id="IPR042099">
    <property type="entry name" value="ANL_N_sf"/>
</dbReference>
<proteinExistence type="predicted"/>
<dbReference type="InterPro" id="IPR000873">
    <property type="entry name" value="AMP-dep_synth/lig_dom"/>
</dbReference>